<evidence type="ECO:0000313" key="3">
    <source>
        <dbReference type="Proteomes" id="UP000616724"/>
    </source>
</evidence>
<reference evidence="2 3" key="1">
    <citation type="submission" date="2021-01" db="EMBL/GenBank/DDBJ databases">
        <title>Whole genome shotgun sequence of Planobispora longispora NBRC 13918.</title>
        <authorList>
            <person name="Komaki H."/>
            <person name="Tamura T."/>
        </authorList>
    </citation>
    <scope>NUCLEOTIDE SEQUENCE [LARGE SCALE GENOMIC DNA]</scope>
    <source>
        <strain evidence="2 3">NBRC 13918</strain>
    </source>
</reference>
<gene>
    <name evidence="2" type="ORF">Plo01_44890</name>
</gene>
<dbReference type="Proteomes" id="UP000616724">
    <property type="component" value="Unassembled WGS sequence"/>
</dbReference>
<comment type="caution">
    <text evidence="2">The sequence shown here is derived from an EMBL/GenBank/DDBJ whole genome shotgun (WGS) entry which is preliminary data.</text>
</comment>
<sequence length="68" mass="7083">MRAITTTYGAVAAFPAAPRPALTIFADDPEGPGRGRTAGPIPTEEDSLVRAGRQPARRRAGDLGDPPK</sequence>
<keyword evidence="3" id="KW-1185">Reference proteome</keyword>
<dbReference type="AlphaFoldDB" id="A0A8J3RN52"/>
<evidence type="ECO:0000256" key="1">
    <source>
        <dbReference type="SAM" id="MobiDB-lite"/>
    </source>
</evidence>
<name>A0A8J3RN52_9ACTN</name>
<proteinExistence type="predicted"/>
<organism evidence="2 3">
    <name type="scientific">Planobispora longispora</name>
    <dbReference type="NCBI Taxonomy" id="28887"/>
    <lineage>
        <taxon>Bacteria</taxon>
        <taxon>Bacillati</taxon>
        <taxon>Actinomycetota</taxon>
        <taxon>Actinomycetes</taxon>
        <taxon>Streptosporangiales</taxon>
        <taxon>Streptosporangiaceae</taxon>
        <taxon>Planobispora</taxon>
    </lineage>
</organism>
<feature type="region of interest" description="Disordered" evidence="1">
    <location>
        <begin position="23"/>
        <end position="68"/>
    </location>
</feature>
<dbReference type="EMBL" id="BOOH01000037">
    <property type="protein sequence ID" value="GIH78060.1"/>
    <property type="molecule type" value="Genomic_DNA"/>
</dbReference>
<accession>A0A8J3RN52</accession>
<evidence type="ECO:0000313" key="2">
    <source>
        <dbReference type="EMBL" id="GIH78060.1"/>
    </source>
</evidence>
<protein>
    <submittedName>
        <fullName evidence="2">Uncharacterized protein</fullName>
    </submittedName>
</protein>
<feature type="compositionally biased region" description="Basic and acidic residues" evidence="1">
    <location>
        <begin position="59"/>
        <end position="68"/>
    </location>
</feature>